<comment type="caution">
    <text evidence="3">The sequence shown here is derived from an EMBL/GenBank/DDBJ whole genome shotgun (WGS) entry which is preliminary data.</text>
</comment>
<dbReference type="EMBL" id="BAABKC010000062">
    <property type="protein sequence ID" value="GAA5063715.1"/>
    <property type="molecule type" value="Genomic_DNA"/>
</dbReference>
<feature type="region of interest" description="Disordered" evidence="1">
    <location>
        <begin position="53"/>
        <end position="97"/>
    </location>
</feature>
<feature type="region of interest" description="Disordered" evidence="1">
    <location>
        <begin position="117"/>
        <end position="154"/>
    </location>
</feature>
<sequence length="154" mass="17032">MAHGWADQRWTLARIKSLINRLFHVSTPSRAPAVLKRRGWSWQQPRRRAIEVPLLPVETNGSPSSDRPVAEPSGGRLRESERAEREAAAGRGRRRMRQWRHLLSNTGSVVHLQCPTRTHVSDTRRASARAGAAEPGGKGPLTSVPETAGIRTLG</sequence>
<dbReference type="InterPro" id="IPR025959">
    <property type="entry name" value="Winged_HTH_dom"/>
</dbReference>
<evidence type="ECO:0000259" key="2">
    <source>
        <dbReference type="Pfam" id="PF13592"/>
    </source>
</evidence>
<protein>
    <recommendedName>
        <fullName evidence="2">Winged helix-turn helix domain-containing protein</fullName>
    </recommendedName>
</protein>
<gene>
    <name evidence="3" type="ORF">GCM10023336_43240</name>
</gene>
<dbReference type="Pfam" id="PF13592">
    <property type="entry name" value="HTH_33"/>
    <property type="match status" value="1"/>
</dbReference>
<feature type="domain" description="Winged helix-turn helix" evidence="2">
    <location>
        <begin position="7"/>
        <end position="51"/>
    </location>
</feature>
<name>A0ABP9KQB9_9ACTN</name>
<keyword evidence="4" id="KW-1185">Reference proteome</keyword>
<dbReference type="Proteomes" id="UP001500124">
    <property type="component" value="Unassembled WGS sequence"/>
</dbReference>
<proteinExistence type="predicted"/>
<evidence type="ECO:0000313" key="4">
    <source>
        <dbReference type="Proteomes" id="UP001500124"/>
    </source>
</evidence>
<feature type="compositionally biased region" description="Basic and acidic residues" evidence="1">
    <location>
        <begin position="76"/>
        <end position="88"/>
    </location>
</feature>
<organism evidence="3 4">
    <name type="scientific">Streptomyces similanensis</name>
    <dbReference type="NCBI Taxonomy" id="1274988"/>
    <lineage>
        <taxon>Bacteria</taxon>
        <taxon>Bacillati</taxon>
        <taxon>Actinomycetota</taxon>
        <taxon>Actinomycetes</taxon>
        <taxon>Kitasatosporales</taxon>
        <taxon>Streptomycetaceae</taxon>
        <taxon>Streptomyces</taxon>
    </lineage>
</organism>
<evidence type="ECO:0000256" key="1">
    <source>
        <dbReference type="SAM" id="MobiDB-lite"/>
    </source>
</evidence>
<reference evidence="4" key="1">
    <citation type="journal article" date="2019" name="Int. J. Syst. Evol. Microbiol.">
        <title>The Global Catalogue of Microorganisms (GCM) 10K type strain sequencing project: providing services to taxonomists for standard genome sequencing and annotation.</title>
        <authorList>
            <consortium name="The Broad Institute Genomics Platform"/>
            <consortium name="The Broad Institute Genome Sequencing Center for Infectious Disease"/>
            <person name="Wu L."/>
            <person name="Ma J."/>
        </authorList>
    </citation>
    <scope>NUCLEOTIDE SEQUENCE [LARGE SCALE GENOMIC DNA]</scope>
    <source>
        <strain evidence="4">JCM 18410</strain>
    </source>
</reference>
<accession>A0ABP9KQB9</accession>
<evidence type="ECO:0000313" key="3">
    <source>
        <dbReference type="EMBL" id="GAA5063715.1"/>
    </source>
</evidence>